<accession>A0A0D0BP73</accession>
<sequence>MDGYLKISRYPPWWRRTAERASGAEKLYFIDVRSRTSRTVSEAGKGWDVSLVSVRLMQASGRVAP</sequence>
<evidence type="ECO:0000313" key="1">
    <source>
        <dbReference type="EMBL" id="KIK44953.1"/>
    </source>
</evidence>
<keyword evidence="2" id="KW-1185">Reference proteome</keyword>
<reference evidence="1 2" key="1">
    <citation type="submission" date="2014-04" db="EMBL/GenBank/DDBJ databases">
        <authorList>
            <consortium name="DOE Joint Genome Institute"/>
            <person name="Kuo A."/>
            <person name="Ruytinx J."/>
            <person name="Rineau F."/>
            <person name="Colpaert J."/>
            <person name="Kohler A."/>
            <person name="Nagy L.G."/>
            <person name="Floudas D."/>
            <person name="Copeland A."/>
            <person name="Barry K.W."/>
            <person name="Cichocki N."/>
            <person name="Veneault-Fourrey C."/>
            <person name="LaButti K."/>
            <person name="Lindquist E.A."/>
            <person name="Lipzen A."/>
            <person name="Lundell T."/>
            <person name="Morin E."/>
            <person name="Murat C."/>
            <person name="Sun H."/>
            <person name="Tunlid A."/>
            <person name="Henrissat B."/>
            <person name="Grigoriev I.V."/>
            <person name="Hibbett D.S."/>
            <person name="Martin F."/>
            <person name="Nordberg H.P."/>
            <person name="Cantor M.N."/>
            <person name="Hua S.X."/>
        </authorList>
    </citation>
    <scope>NUCLEOTIDE SEQUENCE [LARGE SCALE GENOMIC DNA]</scope>
    <source>
        <strain evidence="1 2">UH-Slu-Lm8-n1</strain>
    </source>
</reference>
<dbReference type="Proteomes" id="UP000054485">
    <property type="component" value="Unassembled WGS sequence"/>
</dbReference>
<dbReference type="HOGENOM" id="CLU_2851252_0_0_1"/>
<gene>
    <name evidence="1" type="ORF">CY34DRAFT_802185</name>
</gene>
<dbReference type="AlphaFoldDB" id="A0A0D0BP73"/>
<proteinExistence type="predicted"/>
<organism evidence="1 2">
    <name type="scientific">Suillus luteus UH-Slu-Lm8-n1</name>
    <dbReference type="NCBI Taxonomy" id="930992"/>
    <lineage>
        <taxon>Eukaryota</taxon>
        <taxon>Fungi</taxon>
        <taxon>Dikarya</taxon>
        <taxon>Basidiomycota</taxon>
        <taxon>Agaricomycotina</taxon>
        <taxon>Agaricomycetes</taxon>
        <taxon>Agaricomycetidae</taxon>
        <taxon>Boletales</taxon>
        <taxon>Suillineae</taxon>
        <taxon>Suillaceae</taxon>
        <taxon>Suillus</taxon>
    </lineage>
</organism>
<name>A0A0D0BP73_9AGAM</name>
<reference evidence="2" key="2">
    <citation type="submission" date="2015-01" db="EMBL/GenBank/DDBJ databases">
        <title>Evolutionary Origins and Diversification of the Mycorrhizal Mutualists.</title>
        <authorList>
            <consortium name="DOE Joint Genome Institute"/>
            <consortium name="Mycorrhizal Genomics Consortium"/>
            <person name="Kohler A."/>
            <person name="Kuo A."/>
            <person name="Nagy L.G."/>
            <person name="Floudas D."/>
            <person name="Copeland A."/>
            <person name="Barry K.W."/>
            <person name="Cichocki N."/>
            <person name="Veneault-Fourrey C."/>
            <person name="LaButti K."/>
            <person name="Lindquist E.A."/>
            <person name="Lipzen A."/>
            <person name="Lundell T."/>
            <person name="Morin E."/>
            <person name="Murat C."/>
            <person name="Riley R."/>
            <person name="Ohm R."/>
            <person name="Sun H."/>
            <person name="Tunlid A."/>
            <person name="Henrissat B."/>
            <person name="Grigoriev I.V."/>
            <person name="Hibbett D.S."/>
            <person name="Martin F."/>
        </authorList>
    </citation>
    <scope>NUCLEOTIDE SEQUENCE [LARGE SCALE GENOMIC DNA]</scope>
    <source>
        <strain evidence="2">UH-Slu-Lm8-n1</strain>
    </source>
</reference>
<dbReference type="EMBL" id="KN835181">
    <property type="protein sequence ID" value="KIK44953.1"/>
    <property type="molecule type" value="Genomic_DNA"/>
</dbReference>
<evidence type="ECO:0000313" key="2">
    <source>
        <dbReference type="Proteomes" id="UP000054485"/>
    </source>
</evidence>
<dbReference type="InParanoid" id="A0A0D0BP73"/>
<protein>
    <submittedName>
        <fullName evidence="1">Uncharacterized protein</fullName>
    </submittedName>
</protein>